<dbReference type="InterPro" id="IPR016164">
    <property type="entry name" value="FAD-linked_Oxase-like_C"/>
</dbReference>
<accession>A0ABT5KTB0</accession>
<sequence>MLDGLFFQGNFGVVTSACFRLLPRPPKQVAVSLALRHERDLPLFLNLLAQLKRERIMSSVTHVGNRARTRASLMHGIVGYLEAHAGLSGEALGEQAQRALEIVAPDQWTSLGGISGTSRQVAAAMAEIKSRMRGISRVTFIDDDKLDLGYAVLHSLRMIPWARANAAAIAAIRPLHGLASGIPTDAAIDNLLWRFGRTDLPAERLAESNCGVLFVSPALPMNGVFSTSVVQGMVALATTFSHELYVTINIETENSMVAVTNLLFDRSDAEACMRAKACADALHAYVKSRGLEVYRARVDMMSEVVGVSAEYWSTVRKLKNVFDPDNVISPGRYNVAD</sequence>
<organism evidence="3 4">
    <name type="scientific">Roseateles koreensis</name>
    <dbReference type="NCBI Taxonomy" id="2987526"/>
    <lineage>
        <taxon>Bacteria</taxon>
        <taxon>Pseudomonadati</taxon>
        <taxon>Pseudomonadota</taxon>
        <taxon>Betaproteobacteria</taxon>
        <taxon>Burkholderiales</taxon>
        <taxon>Sphaerotilaceae</taxon>
        <taxon>Roseateles</taxon>
    </lineage>
</organism>
<proteinExistence type="predicted"/>
<dbReference type="RefSeq" id="WP_273597295.1">
    <property type="nucleotide sequence ID" value="NZ_JAQQXS010000011.1"/>
</dbReference>
<dbReference type="InterPro" id="IPR016170">
    <property type="entry name" value="Cytok_DH_C_sf"/>
</dbReference>
<protein>
    <submittedName>
        <fullName evidence="3">FAD-linked oxidase C-terminal domain-containing protein</fullName>
    </submittedName>
</protein>
<evidence type="ECO:0000256" key="2">
    <source>
        <dbReference type="ARBA" id="ARBA00022827"/>
    </source>
</evidence>
<keyword evidence="1" id="KW-0285">Flavoprotein</keyword>
<dbReference type="Proteomes" id="UP001219862">
    <property type="component" value="Unassembled WGS sequence"/>
</dbReference>
<evidence type="ECO:0000313" key="4">
    <source>
        <dbReference type="Proteomes" id="UP001219862"/>
    </source>
</evidence>
<name>A0ABT5KTB0_9BURK</name>
<dbReference type="Gene3D" id="3.40.462.10">
    <property type="entry name" value="FAD-linked oxidases, C-terminal domain"/>
    <property type="match status" value="1"/>
</dbReference>
<dbReference type="EMBL" id="JAQQXS010000011">
    <property type="protein sequence ID" value="MDC8786182.1"/>
    <property type="molecule type" value="Genomic_DNA"/>
</dbReference>
<keyword evidence="2" id="KW-0274">FAD</keyword>
<evidence type="ECO:0000256" key="1">
    <source>
        <dbReference type="ARBA" id="ARBA00022630"/>
    </source>
</evidence>
<keyword evidence="4" id="KW-1185">Reference proteome</keyword>
<gene>
    <name evidence="3" type="ORF">PRZ01_13360</name>
</gene>
<dbReference type="SUPFAM" id="SSF55103">
    <property type="entry name" value="FAD-linked oxidases, C-terminal domain"/>
    <property type="match status" value="1"/>
</dbReference>
<evidence type="ECO:0000313" key="3">
    <source>
        <dbReference type="EMBL" id="MDC8786182.1"/>
    </source>
</evidence>
<comment type="caution">
    <text evidence="3">The sequence shown here is derived from an EMBL/GenBank/DDBJ whole genome shotgun (WGS) entry which is preliminary data.</text>
</comment>
<reference evidence="3 4" key="1">
    <citation type="submission" date="2022-10" db="EMBL/GenBank/DDBJ databases">
        <title>paucibacter sp. hw8 Genome sequencing.</title>
        <authorList>
            <person name="Park S."/>
        </authorList>
    </citation>
    <scope>NUCLEOTIDE SEQUENCE [LARGE SCALE GENOMIC DNA]</scope>
    <source>
        <strain evidence="4">hw8</strain>
    </source>
</reference>